<dbReference type="OrthoDB" id="2548233at2759"/>
<proteinExistence type="predicted"/>
<dbReference type="GeneID" id="70132338"/>
<reference evidence="1" key="1">
    <citation type="journal article" date="2021" name="Nat. Commun.">
        <title>Genetic determinants of endophytism in the Arabidopsis root mycobiome.</title>
        <authorList>
            <person name="Mesny F."/>
            <person name="Miyauchi S."/>
            <person name="Thiergart T."/>
            <person name="Pickel B."/>
            <person name="Atanasova L."/>
            <person name="Karlsson M."/>
            <person name="Huettel B."/>
            <person name="Barry K.W."/>
            <person name="Haridas S."/>
            <person name="Chen C."/>
            <person name="Bauer D."/>
            <person name="Andreopoulos W."/>
            <person name="Pangilinan J."/>
            <person name="LaButti K."/>
            <person name="Riley R."/>
            <person name="Lipzen A."/>
            <person name="Clum A."/>
            <person name="Drula E."/>
            <person name="Henrissat B."/>
            <person name="Kohler A."/>
            <person name="Grigoriev I.V."/>
            <person name="Martin F.M."/>
            <person name="Hacquard S."/>
        </authorList>
    </citation>
    <scope>NUCLEOTIDE SEQUENCE</scope>
    <source>
        <strain evidence="1">MPI-SDFR-AT-0073</strain>
    </source>
</reference>
<keyword evidence="2" id="KW-1185">Reference proteome</keyword>
<dbReference type="RefSeq" id="XP_045954930.1">
    <property type="nucleotide sequence ID" value="XM_046103446.1"/>
</dbReference>
<evidence type="ECO:0000313" key="1">
    <source>
        <dbReference type="EMBL" id="KAH6648423.1"/>
    </source>
</evidence>
<dbReference type="AlphaFoldDB" id="A0A9P8UEJ4"/>
<feature type="non-terminal residue" evidence="1">
    <location>
        <position position="94"/>
    </location>
</feature>
<accession>A0A9P8UEJ4</accession>
<name>A0A9P8UEJ4_9PEZI</name>
<evidence type="ECO:0000313" key="2">
    <source>
        <dbReference type="Proteomes" id="UP000758603"/>
    </source>
</evidence>
<comment type="caution">
    <text evidence="1">The sequence shown here is derived from an EMBL/GenBank/DDBJ whole genome shotgun (WGS) entry which is preliminary data.</text>
</comment>
<protein>
    <submittedName>
        <fullName evidence="1">Uncharacterized protein</fullName>
    </submittedName>
</protein>
<organism evidence="1 2">
    <name type="scientific">Truncatella angustata</name>
    <dbReference type="NCBI Taxonomy" id="152316"/>
    <lineage>
        <taxon>Eukaryota</taxon>
        <taxon>Fungi</taxon>
        <taxon>Dikarya</taxon>
        <taxon>Ascomycota</taxon>
        <taxon>Pezizomycotina</taxon>
        <taxon>Sordariomycetes</taxon>
        <taxon>Xylariomycetidae</taxon>
        <taxon>Amphisphaeriales</taxon>
        <taxon>Sporocadaceae</taxon>
        <taxon>Truncatella</taxon>
    </lineage>
</organism>
<gene>
    <name evidence="1" type="ORF">BKA67DRAFT_574754</name>
</gene>
<dbReference type="EMBL" id="JAGPXC010000007">
    <property type="protein sequence ID" value="KAH6648423.1"/>
    <property type="molecule type" value="Genomic_DNA"/>
</dbReference>
<dbReference type="Proteomes" id="UP000758603">
    <property type="component" value="Unassembled WGS sequence"/>
</dbReference>
<sequence>MLRSSRWVNEHVKLSPCLRVSAGISNSFSNTQHTHLLQIIAENSTIFSHAHSLGLIPTRGEQKPQFTKLAHHQHGGVYYEKPHIPRWICLISYM</sequence>